<dbReference type="SMART" id="SM00271">
    <property type="entry name" value="DnaJ"/>
    <property type="match status" value="1"/>
</dbReference>
<dbReference type="GO" id="GO:0006914">
    <property type="term" value="P:autophagy"/>
    <property type="evidence" value="ECO:0007669"/>
    <property type="project" value="UniProtKB-KW"/>
</dbReference>
<evidence type="ECO:0000256" key="6">
    <source>
        <dbReference type="SAM" id="Phobius"/>
    </source>
</evidence>
<evidence type="ECO:0000256" key="1">
    <source>
        <dbReference type="ARBA" id="ARBA00004163"/>
    </source>
</evidence>
<dbReference type="Gene3D" id="3.40.30.10">
    <property type="entry name" value="Glutaredoxin"/>
    <property type="match status" value="1"/>
</dbReference>
<proteinExistence type="predicted"/>
<dbReference type="PANTHER" id="PTHR44303">
    <property type="entry name" value="DNAJ HOMOLOG SUBFAMILY C MEMBER 16"/>
    <property type="match status" value="1"/>
</dbReference>
<dbReference type="PRINTS" id="PR00625">
    <property type="entry name" value="JDOMAIN"/>
</dbReference>
<keyword evidence="6" id="KW-0812">Transmembrane</keyword>
<keyword evidence="11" id="KW-1185">Reference proteome</keyword>
<keyword evidence="3" id="KW-0072">Autophagy</keyword>
<gene>
    <name evidence="10" type="ORF">FSP39_008781</name>
</gene>
<name>A0AA88YTA4_PINIB</name>
<dbReference type="Pfam" id="PF00226">
    <property type="entry name" value="DnaJ"/>
    <property type="match status" value="1"/>
</dbReference>
<comment type="subcellular location">
    <subcellularLocation>
        <location evidence="1">Endoplasmic reticulum membrane</location>
        <topology evidence="1">Single-pass type IV membrane protein</topology>
    </subcellularLocation>
</comment>
<organism evidence="10 11">
    <name type="scientific">Pinctada imbricata</name>
    <name type="common">Atlantic pearl-oyster</name>
    <name type="synonym">Pinctada martensii</name>
    <dbReference type="NCBI Taxonomy" id="66713"/>
    <lineage>
        <taxon>Eukaryota</taxon>
        <taxon>Metazoa</taxon>
        <taxon>Spiralia</taxon>
        <taxon>Lophotrochozoa</taxon>
        <taxon>Mollusca</taxon>
        <taxon>Bivalvia</taxon>
        <taxon>Autobranchia</taxon>
        <taxon>Pteriomorphia</taxon>
        <taxon>Pterioida</taxon>
        <taxon>Pterioidea</taxon>
        <taxon>Pteriidae</taxon>
        <taxon>Pinctada</taxon>
    </lineage>
</organism>
<feature type="chain" id="PRO_5041708765" description="DnaJ homolog subfamily C member 16" evidence="7">
    <location>
        <begin position="19"/>
        <end position="762"/>
    </location>
</feature>
<evidence type="ECO:0000313" key="11">
    <source>
        <dbReference type="Proteomes" id="UP001186944"/>
    </source>
</evidence>
<dbReference type="PANTHER" id="PTHR44303:SF2">
    <property type="entry name" value="DNAJ HOMOLOG SUBFAMILY C MEMBER 16"/>
    <property type="match status" value="1"/>
</dbReference>
<evidence type="ECO:0000256" key="5">
    <source>
        <dbReference type="ARBA" id="ARBA00035043"/>
    </source>
</evidence>
<evidence type="ECO:0000256" key="7">
    <source>
        <dbReference type="SAM" id="SignalP"/>
    </source>
</evidence>
<sequence length="762" mass="88175">MRLVFVVLFLTLFKSLHCADDLYRVLGVKKTASTKEIKKAYKELAREWHPDKNDDPSAADRFTKINEAYETLGDKEKRRQYDQFGYTTARAENKRGHQGGPFGNPFDDFFSGSFGGGFKFNFGGSGGHDSIINKYDINIRDYETRILPDSHVKPSFIYAYGDFCFECARLEPTLERLMKELEEVGIGIGTFHANYRRSLTSELRIHQIPSISAVINGRVTYFKGQASLSNLREFVRKLFPDKLVLKIDNTNINTFLNGWSDNLARAVFFGQKPDPSARFMAPALYYKNYVAFGYINAKSPEAEEILKQFSINKYRETLLMFNEDMTSPAATISMQHLQRSTMDEVIESNKFLILPRISSQSHFEELCPEGMRAKRKKLCVVLITQKADENQRTLFRKYLQRSSLANHDRVRFTYVYKETQGSVIETLNKRKSPDIGSDTLKIAILWRMERNHLSYEWLKWGYSIHDQPVSEKELEERVHYLLNSGDSLAFKTILPEFYNEHSLHLLIRIFNRLVLWAEKSYRYLTGYDGMTYMTMAVTVFLVFGLGYFMSMMGSIEEEQINQTQPKKYKPRPPSRDENTKAVNLYEVCPQTYENLVTDADTGLTVIILVNNESKEKLLKKFGELVHPLTRYSGLTFAFLQLEDYGGWYLQLLQESASKSISKINVHNCIGTVLAINGHRKYYYMYQPKKARRWVKQTTGALTDAFGFMYTDSSSSEEEDDPNAKKILMEELLDGLNNWLDRVFDGSGRKIRLKCWPDINCKL</sequence>
<dbReference type="InterPro" id="IPR036869">
    <property type="entry name" value="J_dom_sf"/>
</dbReference>
<dbReference type="InterPro" id="IPR052448">
    <property type="entry name" value="DnaJ_C16_autophagy_reg"/>
</dbReference>
<dbReference type="Proteomes" id="UP001186944">
    <property type="component" value="Unassembled WGS sequence"/>
</dbReference>
<evidence type="ECO:0000259" key="9">
    <source>
        <dbReference type="PROSITE" id="PS51352"/>
    </source>
</evidence>
<dbReference type="Gene3D" id="1.10.287.110">
    <property type="entry name" value="DnaJ domain"/>
    <property type="match status" value="1"/>
</dbReference>
<dbReference type="SUPFAM" id="SSF52833">
    <property type="entry name" value="Thioredoxin-like"/>
    <property type="match status" value="1"/>
</dbReference>
<comment type="caution">
    <text evidence="10">The sequence shown here is derived from an EMBL/GenBank/DDBJ whole genome shotgun (WGS) entry which is preliminary data.</text>
</comment>
<evidence type="ECO:0000256" key="3">
    <source>
        <dbReference type="ARBA" id="ARBA00023006"/>
    </source>
</evidence>
<dbReference type="PROSITE" id="PS50076">
    <property type="entry name" value="DNAJ_2"/>
    <property type="match status" value="1"/>
</dbReference>
<comment type="function">
    <text evidence="4">Plays an important role in regulating the size of autophagosomes during the formation process.</text>
</comment>
<dbReference type="CDD" id="cd06257">
    <property type="entry name" value="DnaJ"/>
    <property type="match status" value="1"/>
</dbReference>
<feature type="domain" description="Thioredoxin" evidence="9">
    <location>
        <begin position="100"/>
        <end position="240"/>
    </location>
</feature>
<dbReference type="GO" id="GO:0005789">
    <property type="term" value="C:endoplasmic reticulum membrane"/>
    <property type="evidence" value="ECO:0007669"/>
    <property type="project" value="UniProtKB-SubCell"/>
</dbReference>
<accession>A0AA88YTA4</accession>
<dbReference type="Pfam" id="PF00085">
    <property type="entry name" value="Thioredoxin"/>
    <property type="match status" value="1"/>
</dbReference>
<dbReference type="SUPFAM" id="SSF46565">
    <property type="entry name" value="Chaperone J-domain"/>
    <property type="match status" value="1"/>
</dbReference>
<dbReference type="InterPro" id="IPR001623">
    <property type="entry name" value="DnaJ_domain"/>
</dbReference>
<dbReference type="PROSITE" id="PS51352">
    <property type="entry name" value="THIOREDOXIN_2"/>
    <property type="match status" value="1"/>
</dbReference>
<feature type="transmembrane region" description="Helical" evidence="6">
    <location>
        <begin position="529"/>
        <end position="549"/>
    </location>
</feature>
<evidence type="ECO:0000256" key="4">
    <source>
        <dbReference type="ARBA" id="ARBA00035002"/>
    </source>
</evidence>
<dbReference type="AlphaFoldDB" id="A0AA88YTA4"/>
<evidence type="ECO:0000259" key="8">
    <source>
        <dbReference type="PROSITE" id="PS50076"/>
    </source>
</evidence>
<keyword evidence="6" id="KW-0472">Membrane</keyword>
<dbReference type="InterPro" id="IPR013766">
    <property type="entry name" value="Thioredoxin_domain"/>
</dbReference>
<keyword evidence="7" id="KW-0732">Signal</keyword>
<dbReference type="InterPro" id="IPR036249">
    <property type="entry name" value="Thioredoxin-like_sf"/>
</dbReference>
<dbReference type="InterPro" id="IPR018253">
    <property type="entry name" value="DnaJ_domain_CS"/>
</dbReference>
<evidence type="ECO:0000313" key="10">
    <source>
        <dbReference type="EMBL" id="KAK3104728.1"/>
    </source>
</evidence>
<feature type="signal peptide" evidence="7">
    <location>
        <begin position="1"/>
        <end position="18"/>
    </location>
</feature>
<dbReference type="EMBL" id="VSWD01000004">
    <property type="protein sequence ID" value="KAK3104728.1"/>
    <property type="molecule type" value="Genomic_DNA"/>
</dbReference>
<keyword evidence="6" id="KW-1133">Transmembrane helix</keyword>
<evidence type="ECO:0000256" key="2">
    <source>
        <dbReference type="ARBA" id="ARBA00020921"/>
    </source>
</evidence>
<reference evidence="10" key="1">
    <citation type="submission" date="2019-08" db="EMBL/GenBank/DDBJ databases">
        <title>The improved chromosome-level genome for the pearl oyster Pinctada fucata martensii using PacBio sequencing and Hi-C.</title>
        <authorList>
            <person name="Zheng Z."/>
        </authorList>
    </citation>
    <scope>NUCLEOTIDE SEQUENCE</scope>
    <source>
        <strain evidence="10">ZZ-2019</strain>
        <tissue evidence="10">Adductor muscle</tissue>
    </source>
</reference>
<dbReference type="PROSITE" id="PS00636">
    <property type="entry name" value="DNAJ_1"/>
    <property type="match status" value="1"/>
</dbReference>
<feature type="domain" description="J" evidence="8">
    <location>
        <begin position="21"/>
        <end position="85"/>
    </location>
</feature>
<protein>
    <recommendedName>
        <fullName evidence="2">DnaJ homolog subfamily C member 16</fullName>
    </recommendedName>
    <alternativeName>
        <fullName evidence="5">Endoplasmic reticulum DNA J domain-containing protein 8</fullName>
    </alternativeName>
</protein>